<dbReference type="EMBL" id="CP002048">
    <property type="protein sequence ID" value="ADI02068.1"/>
    <property type="molecule type" value="Genomic_DNA"/>
</dbReference>
<dbReference type="Proteomes" id="UP000000378">
    <property type="component" value="Chromosome"/>
</dbReference>
<evidence type="ECO:0000313" key="4">
    <source>
        <dbReference type="Proteomes" id="UP000000378"/>
    </source>
</evidence>
<reference evidence="4" key="1">
    <citation type="journal article" date="2010" name="Stand. Genomic Sci.">
        <title>Complete genome sequence of Syntrophothermus lipocalidus type strain (TGB-C1T).</title>
        <authorList>
            <consortium name="US DOE Joint Genome Institute (JGI-PGF)"/>
            <person name="Djao O."/>
            <person name="Zhang X."/>
            <person name="Lucas S."/>
            <person name="Lapidus A."/>
            <person name="Glavina Del Rio T."/>
            <person name="Nolan M."/>
            <person name="Tice H."/>
            <person name="Cheng J."/>
            <person name="Han C."/>
            <person name="Tapia R."/>
            <person name="Goodwin L."/>
            <person name="Pitluck S."/>
            <person name="Liolios K."/>
            <person name="Ivanova N."/>
            <person name="Mavromatis K."/>
            <person name="Mikhailova N."/>
            <person name="Ovchinnikova G."/>
            <person name="Pati A."/>
            <person name="Brambilla E."/>
            <person name="Chen A."/>
            <person name="Palaniappan K."/>
            <person name="Land M."/>
            <person name="Hauser L."/>
            <person name="Chang Y."/>
            <person name="Jeffries C."/>
            <person name="Rohde M."/>
            <person name="Sikorski J."/>
            <person name="Spring S."/>
            <person name="Goker M."/>
            <person name="Detter J."/>
            <person name="Woyke T."/>
            <person name="Bristow J."/>
            <person name="Eisen J."/>
            <person name="Markowitz V."/>
            <person name="Hugenholtz P."/>
            <person name="Kyrpides N."/>
            <person name="Klenk H."/>
        </authorList>
    </citation>
    <scope>NUCLEOTIDE SEQUENCE [LARGE SCALE GENOMIC DNA]</scope>
    <source>
        <strain evidence="4">DSM 12680 / TGB-C1</strain>
    </source>
</reference>
<dbReference type="AlphaFoldDB" id="D7CMY3"/>
<dbReference type="HOGENOM" id="CLU_852177_0_0_9"/>
<sequence>MKRLLLVAFSVLTVVLTSTTISAWAAGAAEASYTPANIAVLVNGTALPVDQDPVLSHKSIMVPLRAVVEPLGATVTWTGTIPQVRIQQGDTVFSLNIGSDRAFKERAGIFFLEEPPVLVKGHTMVSLRFLAEGLGTKVDWDETRKTVFISTGDFMGPEYPPPAVSKQEMPATDNYYRLYDLEVGPNSGPSAEEAKAYVLKQGLLKTVKDVQFTPIRFCEYGDTDTMVVGNDELGREKAVWLTKNRYGGTVSVTGSVVLAEAISREKVYDMLRAKGIKTENIKKMYLAPYEKDKIYWLVIAEQADKTYHSAFDCKTGTMVLENVVPRTP</sequence>
<dbReference type="Gene3D" id="3.30.457.10">
    <property type="entry name" value="Copper amine oxidase-like, N-terminal domain"/>
    <property type="match status" value="1"/>
</dbReference>
<organism evidence="3 4">
    <name type="scientific">Syntrophothermus lipocalidus (strain DSM 12680 / TGB-C1)</name>
    <dbReference type="NCBI Taxonomy" id="643648"/>
    <lineage>
        <taxon>Bacteria</taxon>
        <taxon>Bacillati</taxon>
        <taxon>Bacillota</taxon>
        <taxon>Clostridia</taxon>
        <taxon>Eubacteriales</taxon>
        <taxon>Syntrophomonadaceae</taxon>
        <taxon>Syntrophothermus</taxon>
    </lineage>
</organism>
<proteinExistence type="predicted"/>
<accession>D7CMY3</accession>
<dbReference type="Pfam" id="PF07833">
    <property type="entry name" value="Cu_amine_oxidN1"/>
    <property type="match status" value="1"/>
</dbReference>
<name>D7CMY3_SYNLT</name>
<dbReference type="OrthoDB" id="268113at2"/>
<dbReference type="STRING" id="643648.Slip_1300"/>
<dbReference type="RefSeq" id="WP_013175470.1">
    <property type="nucleotide sequence ID" value="NC_014220.1"/>
</dbReference>
<dbReference type="InterPro" id="IPR012854">
    <property type="entry name" value="Cu_amine_oxidase-like_N"/>
</dbReference>
<dbReference type="KEGG" id="slp:Slip_1300"/>
<reference evidence="3 4" key="2">
    <citation type="journal article" date="2010" name="Stand. Genomic Sci.">
        <title>Complete genome sequence of Syntrophothermus lipocalidus type strain (TGB-C1).</title>
        <authorList>
            <person name="Djao O.D."/>
            <person name="Zhang X."/>
            <person name="Lucas S."/>
            <person name="Lapidus A."/>
            <person name="Del Rio T.G."/>
            <person name="Nolan M."/>
            <person name="Tice H."/>
            <person name="Cheng J.F."/>
            <person name="Han C."/>
            <person name="Tapia R."/>
            <person name="Goodwin L."/>
            <person name="Pitluck S."/>
            <person name="Liolios K."/>
            <person name="Ivanova N."/>
            <person name="Mavromatis K."/>
            <person name="Mikhailova N."/>
            <person name="Ovchinnikova G."/>
            <person name="Pati A."/>
            <person name="Brambilla E."/>
            <person name="Chen A."/>
            <person name="Palaniappan K."/>
            <person name="Land M."/>
            <person name="Hauser L."/>
            <person name="Chang Y.J."/>
            <person name="Jeffries C.D."/>
            <person name="Rohde M."/>
            <person name="Sikorski J."/>
            <person name="Spring S."/>
            <person name="Goker M."/>
            <person name="Detter J.C."/>
            <person name="Woyke T."/>
            <person name="Bristow J."/>
            <person name="Eisen J.A."/>
            <person name="Markowitz V."/>
            <person name="Hugenholtz P."/>
            <person name="Kyrpides N.C."/>
            <person name="Klenk H.P."/>
        </authorList>
    </citation>
    <scope>NUCLEOTIDE SEQUENCE [LARGE SCALE GENOMIC DNA]</scope>
    <source>
        <strain evidence="4">DSM 12680 / TGB-C1</strain>
    </source>
</reference>
<keyword evidence="4" id="KW-1185">Reference proteome</keyword>
<protein>
    <submittedName>
        <fullName evidence="3">Copper amine oxidase domain protein</fullName>
    </submittedName>
</protein>
<dbReference type="SUPFAM" id="SSF55383">
    <property type="entry name" value="Copper amine oxidase, domain N"/>
    <property type="match status" value="1"/>
</dbReference>
<feature type="domain" description="Copper amine oxidase-like N-terminal" evidence="2">
    <location>
        <begin position="42"/>
        <end position="149"/>
    </location>
</feature>
<evidence type="ECO:0000313" key="3">
    <source>
        <dbReference type="EMBL" id="ADI02068.1"/>
    </source>
</evidence>
<keyword evidence="1" id="KW-0732">Signal</keyword>
<dbReference type="InterPro" id="IPR036582">
    <property type="entry name" value="Mao_N_sf"/>
</dbReference>
<feature type="chain" id="PRO_5003094107" evidence="1">
    <location>
        <begin position="26"/>
        <end position="328"/>
    </location>
</feature>
<gene>
    <name evidence="3" type="ordered locus">Slip_1300</name>
</gene>
<evidence type="ECO:0000259" key="2">
    <source>
        <dbReference type="Pfam" id="PF07833"/>
    </source>
</evidence>
<feature type="signal peptide" evidence="1">
    <location>
        <begin position="1"/>
        <end position="25"/>
    </location>
</feature>
<evidence type="ECO:0000256" key="1">
    <source>
        <dbReference type="SAM" id="SignalP"/>
    </source>
</evidence>
<dbReference type="eggNOG" id="COG3858">
    <property type="taxonomic scope" value="Bacteria"/>
</dbReference>